<evidence type="ECO:0000313" key="5">
    <source>
        <dbReference type="Proteomes" id="UP001151287"/>
    </source>
</evidence>
<dbReference type="EMBL" id="JAMQYH010000004">
    <property type="protein sequence ID" value="KAJ1688977.1"/>
    <property type="molecule type" value="Genomic_DNA"/>
</dbReference>
<dbReference type="AlphaFoldDB" id="A0A9Q0HJX4"/>
<dbReference type="Gene3D" id="3.80.10.10">
    <property type="entry name" value="Ribonuclease Inhibitor"/>
    <property type="match status" value="1"/>
</dbReference>
<evidence type="ECO:0000259" key="3">
    <source>
        <dbReference type="Pfam" id="PF23559"/>
    </source>
</evidence>
<dbReference type="InterPro" id="IPR058922">
    <property type="entry name" value="WHD_DRP"/>
</dbReference>
<dbReference type="FunFam" id="1.10.10.10:FF:000322">
    <property type="entry name" value="Probable disease resistance protein At1g63360"/>
    <property type="match status" value="1"/>
</dbReference>
<dbReference type="SUPFAM" id="SSF52540">
    <property type="entry name" value="P-loop containing nucleoside triphosphate hydrolases"/>
    <property type="match status" value="1"/>
</dbReference>
<gene>
    <name evidence="4" type="ORF">LUZ63_013132</name>
</gene>
<protein>
    <recommendedName>
        <fullName evidence="3">Disease resistance protein winged helix domain-containing protein</fullName>
    </recommendedName>
</protein>
<dbReference type="PRINTS" id="PR00364">
    <property type="entry name" value="DISEASERSIST"/>
</dbReference>
<dbReference type="PANTHER" id="PTHR23155:SF1185">
    <property type="entry name" value="DISEASE RESISTANCE RPP8-LIKE PROTEIN 3-RELATED"/>
    <property type="match status" value="1"/>
</dbReference>
<keyword evidence="2" id="KW-0611">Plant defense</keyword>
<dbReference type="GO" id="GO:0002758">
    <property type="term" value="P:innate immune response-activating signaling pathway"/>
    <property type="evidence" value="ECO:0007669"/>
    <property type="project" value="UniProtKB-ARBA"/>
</dbReference>
<keyword evidence="5" id="KW-1185">Reference proteome</keyword>
<dbReference type="GO" id="GO:0043531">
    <property type="term" value="F:ADP binding"/>
    <property type="evidence" value="ECO:0007669"/>
    <property type="project" value="InterPro"/>
</dbReference>
<dbReference type="InterPro" id="IPR042197">
    <property type="entry name" value="Apaf_helical"/>
</dbReference>
<dbReference type="OrthoDB" id="598235at2759"/>
<dbReference type="Gene3D" id="1.10.8.430">
    <property type="entry name" value="Helical domain of apoptotic protease-activating factors"/>
    <property type="match status" value="1"/>
</dbReference>
<keyword evidence="1" id="KW-0677">Repeat</keyword>
<dbReference type="SUPFAM" id="SSF52058">
    <property type="entry name" value="L domain-like"/>
    <property type="match status" value="1"/>
</dbReference>
<dbReference type="InterPro" id="IPR044974">
    <property type="entry name" value="Disease_R_plants"/>
</dbReference>
<accession>A0A9Q0HJX4</accession>
<evidence type="ECO:0000256" key="1">
    <source>
        <dbReference type="ARBA" id="ARBA00022737"/>
    </source>
</evidence>
<dbReference type="GO" id="GO:0009626">
    <property type="term" value="P:plant-type hypersensitive response"/>
    <property type="evidence" value="ECO:0007669"/>
    <property type="project" value="UniProtKB-ARBA"/>
</dbReference>
<proteinExistence type="predicted"/>
<organism evidence="4 5">
    <name type="scientific">Rhynchospora breviuscula</name>
    <dbReference type="NCBI Taxonomy" id="2022672"/>
    <lineage>
        <taxon>Eukaryota</taxon>
        <taxon>Viridiplantae</taxon>
        <taxon>Streptophyta</taxon>
        <taxon>Embryophyta</taxon>
        <taxon>Tracheophyta</taxon>
        <taxon>Spermatophyta</taxon>
        <taxon>Magnoliopsida</taxon>
        <taxon>Liliopsida</taxon>
        <taxon>Poales</taxon>
        <taxon>Cyperaceae</taxon>
        <taxon>Cyperoideae</taxon>
        <taxon>Rhynchosporeae</taxon>
        <taxon>Rhynchospora</taxon>
    </lineage>
</organism>
<evidence type="ECO:0000256" key="2">
    <source>
        <dbReference type="ARBA" id="ARBA00022821"/>
    </source>
</evidence>
<name>A0A9Q0HJX4_9POAL</name>
<feature type="domain" description="Disease resistance protein winged helix" evidence="3">
    <location>
        <begin position="127"/>
        <end position="172"/>
    </location>
</feature>
<dbReference type="GO" id="GO:0042742">
    <property type="term" value="P:defense response to bacterium"/>
    <property type="evidence" value="ECO:0007669"/>
    <property type="project" value="UniProtKB-ARBA"/>
</dbReference>
<reference evidence="4" key="1">
    <citation type="journal article" date="2022" name="Cell">
        <title>Repeat-based holocentromeres influence genome architecture and karyotype evolution.</title>
        <authorList>
            <person name="Hofstatter P.G."/>
            <person name="Thangavel G."/>
            <person name="Lux T."/>
            <person name="Neumann P."/>
            <person name="Vondrak T."/>
            <person name="Novak P."/>
            <person name="Zhang M."/>
            <person name="Costa L."/>
            <person name="Castellani M."/>
            <person name="Scott A."/>
            <person name="Toegelov H."/>
            <person name="Fuchs J."/>
            <person name="Mata-Sucre Y."/>
            <person name="Dias Y."/>
            <person name="Vanzela A.L.L."/>
            <person name="Huettel B."/>
            <person name="Almeida C.C.S."/>
            <person name="Simkova H."/>
            <person name="Souza G."/>
            <person name="Pedrosa-Harand A."/>
            <person name="Macas J."/>
            <person name="Mayer K.F.X."/>
            <person name="Houben A."/>
            <person name="Marques A."/>
        </authorList>
    </citation>
    <scope>NUCLEOTIDE SEQUENCE</scope>
    <source>
        <strain evidence="4">RhyBre1mFocal</strain>
    </source>
</reference>
<dbReference type="InterPro" id="IPR027417">
    <property type="entry name" value="P-loop_NTPase"/>
</dbReference>
<dbReference type="InterPro" id="IPR032675">
    <property type="entry name" value="LRR_dom_sf"/>
</dbReference>
<comment type="caution">
    <text evidence="4">The sequence shown here is derived from an EMBL/GenBank/DDBJ whole genome shotgun (WGS) entry which is preliminary data.</text>
</comment>
<evidence type="ECO:0000313" key="4">
    <source>
        <dbReference type="EMBL" id="KAJ1688977.1"/>
    </source>
</evidence>
<dbReference type="Pfam" id="PF23559">
    <property type="entry name" value="WHD_DRP"/>
    <property type="match status" value="1"/>
</dbReference>
<dbReference type="InterPro" id="IPR036388">
    <property type="entry name" value="WH-like_DNA-bd_sf"/>
</dbReference>
<dbReference type="Proteomes" id="UP001151287">
    <property type="component" value="Unassembled WGS sequence"/>
</dbReference>
<dbReference type="Gene3D" id="1.10.10.10">
    <property type="entry name" value="Winged helix-like DNA-binding domain superfamily/Winged helix DNA-binding domain"/>
    <property type="match status" value="1"/>
</dbReference>
<dbReference type="PANTHER" id="PTHR23155">
    <property type="entry name" value="DISEASE RESISTANCE PROTEIN RP"/>
    <property type="match status" value="1"/>
</dbReference>
<sequence>MTSRFIEVAQSADSIMKPYELRFLNDEDSRNLLIKKALPYQKSGDKFPDDLRELVDALSKKCEGLPLALIVLGGILSTKDHIYNAWEKVLRTMEWHSDGKDCINILAMSYDDMSCYLKTCFLYLASFPEDYEISARCLIKMWIAEGFMPQQGRKTMEEIAEDYLDQLFQRLLRVLLIEAMRIIDLKGVDRLIHLKYLGLRCCETLKVSEFSLGHLKNLETLDIRDTFEISILPDLWTINTLRHVLCNLGFLPEVPWTADLPNLQTLGCNWSKSVTLKASFFPPHLIKLTLMDSKLGQDPMPELGKLNNLKKLQLVGDLYNEKQMICPAGFPVLQSLGLSVKTVEVLTVEKGVMPKLKNLTKNYKIKLEMPPELMHLI</sequence>